<name>A0ABR9C091_9PSED</name>
<organism evidence="1 2">
    <name type="scientific">Pseudomonas coleopterorum</name>
    <dbReference type="NCBI Taxonomy" id="1605838"/>
    <lineage>
        <taxon>Bacteria</taxon>
        <taxon>Pseudomonadati</taxon>
        <taxon>Pseudomonadota</taxon>
        <taxon>Gammaproteobacteria</taxon>
        <taxon>Pseudomonadales</taxon>
        <taxon>Pseudomonadaceae</taxon>
        <taxon>Pseudomonas</taxon>
    </lineage>
</organism>
<proteinExistence type="predicted"/>
<gene>
    <name evidence="1" type="ORF">IFT38_14400</name>
</gene>
<evidence type="ECO:0000313" key="1">
    <source>
        <dbReference type="EMBL" id="MBD8770734.1"/>
    </source>
</evidence>
<comment type="caution">
    <text evidence="1">The sequence shown here is derived from an EMBL/GenBank/DDBJ whole genome shotgun (WGS) entry which is preliminary data.</text>
</comment>
<dbReference type="RefSeq" id="WP_049861613.1">
    <property type="nucleotide sequence ID" value="NZ_JACYWY010000010.1"/>
</dbReference>
<sequence length="85" mass="9726">MTFVELCIEGHAREDEIDSFIEAWHEGRAGTQVELHDYLGMTWSEYQRWAISPAILPHVVSAHKFGTSLEYQLAQQANENVMPHA</sequence>
<protein>
    <submittedName>
        <fullName evidence="1">Uncharacterized protein</fullName>
    </submittedName>
</protein>
<dbReference type="Proteomes" id="UP000620025">
    <property type="component" value="Unassembled WGS sequence"/>
</dbReference>
<evidence type="ECO:0000313" key="2">
    <source>
        <dbReference type="Proteomes" id="UP000620025"/>
    </source>
</evidence>
<keyword evidence="2" id="KW-1185">Reference proteome</keyword>
<accession>A0ABR9C091</accession>
<dbReference type="EMBL" id="JACYWZ010000005">
    <property type="protein sequence ID" value="MBD8770734.1"/>
    <property type="molecule type" value="Genomic_DNA"/>
</dbReference>
<reference evidence="1 2" key="1">
    <citation type="journal article" date="2020" name="FEMS Microbiol. Ecol.">
        <title>Temporal dynamics of bacterial communities during seed development and maturation.</title>
        <authorList>
            <person name="Chesneau G."/>
            <person name="Torres-Cortes G."/>
            <person name="Briand M."/>
            <person name="Darrasse A."/>
            <person name="Preveaux A."/>
            <person name="Marais C."/>
            <person name="Jacques M.A."/>
            <person name="Shade A."/>
            <person name="Barret M."/>
        </authorList>
    </citation>
    <scope>NUCLEOTIDE SEQUENCE [LARGE SCALE GENOMIC DNA]</scope>
    <source>
        <strain evidence="1 2">CFBP13599</strain>
    </source>
</reference>